<name>X1DFH5_9ZZZZ</name>
<sequence length="81" mass="9682">ARYKELSSVEREFLKKEDGRKIIENIISLPPKYRVPIVLRDIYGYSYKEIAKLLKQPLGTLKCNIFRGRRILRDIIFKEIK</sequence>
<dbReference type="Pfam" id="PF08281">
    <property type="entry name" value="Sigma70_r4_2"/>
    <property type="match status" value="1"/>
</dbReference>
<evidence type="ECO:0000259" key="1">
    <source>
        <dbReference type="Pfam" id="PF08281"/>
    </source>
</evidence>
<dbReference type="InterPro" id="IPR013249">
    <property type="entry name" value="RNA_pol_sigma70_r4_t2"/>
</dbReference>
<dbReference type="EMBL" id="BARU01001649">
    <property type="protein sequence ID" value="GAH19581.1"/>
    <property type="molecule type" value="Genomic_DNA"/>
</dbReference>
<dbReference type="AlphaFoldDB" id="X1DFH5"/>
<dbReference type="GO" id="GO:0016987">
    <property type="term" value="F:sigma factor activity"/>
    <property type="evidence" value="ECO:0007669"/>
    <property type="project" value="InterPro"/>
</dbReference>
<dbReference type="Gene3D" id="1.10.10.10">
    <property type="entry name" value="Winged helix-like DNA-binding domain superfamily/Winged helix DNA-binding domain"/>
    <property type="match status" value="1"/>
</dbReference>
<dbReference type="InterPro" id="IPR036388">
    <property type="entry name" value="WH-like_DNA-bd_sf"/>
</dbReference>
<dbReference type="GO" id="GO:0006352">
    <property type="term" value="P:DNA-templated transcription initiation"/>
    <property type="evidence" value="ECO:0007669"/>
    <property type="project" value="InterPro"/>
</dbReference>
<evidence type="ECO:0000313" key="2">
    <source>
        <dbReference type="EMBL" id="GAH19581.1"/>
    </source>
</evidence>
<dbReference type="GO" id="GO:0003677">
    <property type="term" value="F:DNA binding"/>
    <property type="evidence" value="ECO:0007669"/>
    <property type="project" value="InterPro"/>
</dbReference>
<feature type="non-terminal residue" evidence="2">
    <location>
        <position position="1"/>
    </location>
</feature>
<organism evidence="2">
    <name type="scientific">marine sediment metagenome</name>
    <dbReference type="NCBI Taxonomy" id="412755"/>
    <lineage>
        <taxon>unclassified sequences</taxon>
        <taxon>metagenomes</taxon>
        <taxon>ecological metagenomes</taxon>
    </lineage>
</organism>
<gene>
    <name evidence="2" type="ORF">S03H2_04215</name>
</gene>
<protein>
    <recommendedName>
        <fullName evidence="1">RNA polymerase sigma factor 70 region 4 type 2 domain-containing protein</fullName>
    </recommendedName>
</protein>
<comment type="caution">
    <text evidence="2">The sequence shown here is derived from an EMBL/GenBank/DDBJ whole genome shotgun (WGS) entry which is preliminary data.</text>
</comment>
<feature type="domain" description="RNA polymerase sigma factor 70 region 4 type 2" evidence="1">
    <location>
        <begin position="26"/>
        <end position="71"/>
    </location>
</feature>
<reference evidence="2" key="1">
    <citation type="journal article" date="2014" name="Front. Microbiol.">
        <title>High frequency of phylogenetically diverse reductive dehalogenase-homologous genes in deep subseafloor sedimentary metagenomes.</title>
        <authorList>
            <person name="Kawai M."/>
            <person name="Futagami T."/>
            <person name="Toyoda A."/>
            <person name="Takaki Y."/>
            <person name="Nishi S."/>
            <person name="Hori S."/>
            <person name="Arai W."/>
            <person name="Tsubouchi T."/>
            <person name="Morono Y."/>
            <person name="Uchiyama I."/>
            <person name="Ito T."/>
            <person name="Fujiyama A."/>
            <person name="Inagaki F."/>
            <person name="Takami H."/>
        </authorList>
    </citation>
    <scope>NUCLEOTIDE SEQUENCE</scope>
    <source>
        <strain evidence="2">Expedition CK06-06</strain>
    </source>
</reference>
<dbReference type="InterPro" id="IPR013324">
    <property type="entry name" value="RNA_pol_sigma_r3/r4-like"/>
</dbReference>
<dbReference type="SUPFAM" id="SSF88659">
    <property type="entry name" value="Sigma3 and sigma4 domains of RNA polymerase sigma factors"/>
    <property type="match status" value="1"/>
</dbReference>
<accession>X1DFH5</accession>
<proteinExistence type="predicted"/>